<sequence>MSEAITLDTTGGAGVHVHNPFPILELVGLYKSFGHQLVLENIDLSVRPGELVCVIGPSGSGKSTMLRCCNRLEEPSGGQVIIDGIDLMDRNTSIDRMRQKIGMVFQQFNLYPHYTALGNVALALRLVKKMPRRQAEALALEALTRVGLAERAGHYPHQLSGGQQQRVGIARAIALNPMIVLFDEPTSSLDPELVGSVLEVMRELRESGMTMLVVTHEMEFARAVADRVVFMADGHIVEHGPPEQIFAAPLQERTRAFVERRH</sequence>
<comment type="caution">
    <text evidence="10">The sequence shown here is derived from an EMBL/GenBank/DDBJ whole genome shotgun (WGS) entry which is preliminary data.</text>
</comment>
<keyword evidence="7" id="KW-0029">Amino-acid transport</keyword>
<dbReference type="GO" id="GO:0005524">
    <property type="term" value="F:ATP binding"/>
    <property type="evidence" value="ECO:0007669"/>
    <property type="project" value="UniProtKB-KW"/>
</dbReference>
<dbReference type="PANTHER" id="PTHR43166">
    <property type="entry name" value="AMINO ACID IMPORT ATP-BINDING PROTEIN"/>
    <property type="match status" value="1"/>
</dbReference>
<dbReference type="SUPFAM" id="SSF52540">
    <property type="entry name" value="P-loop containing nucleoside triphosphate hydrolases"/>
    <property type="match status" value="1"/>
</dbReference>
<dbReference type="GO" id="GO:0015424">
    <property type="term" value="F:ABC-type amino acid transporter activity"/>
    <property type="evidence" value="ECO:0007669"/>
    <property type="project" value="InterPro"/>
</dbReference>
<dbReference type="AlphaFoldDB" id="A0A558JDS0"/>
<keyword evidence="3" id="KW-0813">Transport</keyword>
<evidence type="ECO:0000313" key="10">
    <source>
        <dbReference type="EMBL" id="TVU91786.1"/>
    </source>
</evidence>
<dbReference type="SMART" id="SM00382">
    <property type="entry name" value="AAA"/>
    <property type="match status" value="1"/>
</dbReference>
<evidence type="ECO:0000256" key="7">
    <source>
        <dbReference type="ARBA" id="ARBA00022970"/>
    </source>
</evidence>
<dbReference type="GO" id="GO:0005886">
    <property type="term" value="C:plasma membrane"/>
    <property type="evidence" value="ECO:0007669"/>
    <property type="project" value="UniProtKB-SubCell"/>
</dbReference>
<evidence type="ECO:0000256" key="3">
    <source>
        <dbReference type="ARBA" id="ARBA00022448"/>
    </source>
</evidence>
<dbReference type="PROSITE" id="PS50893">
    <property type="entry name" value="ABC_TRANSPORTER_2"/>
    <property type="match status" value="1"/>
</dbReference>
<dbReference type="InterPro" id="IPR003439">
    <property type="entry name" value="ABC_transporter-like_ATP-bd"/>
</dbReference>
<dbReference type="Proteomes" id="UP000317288">
    <property type="component" value="Unassembled WGS sequence"/>
</dbReference>
<dbReference type="InterPro" id="IPR027417">
    <property type="entry name" value="P-loop_NTPase"/>
</dbReference>
<evidence type="ECO:0000259" key="9">
    <source>
        <dbReference type="PROSITE" id="PS50893"/>
    </source>
</evidence>
<dbReference type="InterPro" id="IPR017871">
    <property type="entry name" value="ABC_transporter-like_CS"/>
</dbReference>
<evidence type="ECO:0000256" key="8">
    <source>
        <dbReference type="ARBA" id="ARBA00023136"/>
    </source>
</evidence>
<keyword evidence="8" id="KW-0472">Membrane</keyword>
<dbReference type="PROSITE" id="PS00211">
    <property type="entry name" value="ABC_TRANSPORTER_1"/>
    <property type="match status" value="1"/>
</dbReference>
<proteinExistence type="inferred from homology"/>
<evidence type="ECO:0000313" key="11">
    <source>
        <dbReference type="Proteomes" id="UP000317288"/>
    </source>
</evidence>
<dbReference type="GO" id="GO:0016887">
    <property type="term" value="F:ATP hydrolysis activity"/>
    <property type="evidence" value="ECO:0007669"/>
    <property type="project" value="InterPro"/>
</dbReference>
<evidence type="ECO:0000256" key="2">
    <source>
        <dbReference type="ARBA" id="ARBA00005417"/>
    </source>
</evidence>
<dbReference type="InterPro" id="IPR003593">
    <property type="entry name" value="AAA+_ATPase"/>
</dbReference>
<evidence type="ECO:0000256" key="5">
    <source>
        <dbReference type="ARBA" id="ARBA00022741"/>
    </source>
</evidence>
<gene>
    <name evidence="10" type="ORF">FQP89_01220</name>
</gene>
<keyword evidence="5" id="KW-0547">Nucleotide-binding</keyword>
<reference evidence="10 11" key="1">
    <citation type="submission" date="2019-07" db="EMBL/GenBank/DDBJ databases">
        <title>Diversity of Bacteria from Kongsfjorden, Arctic.</title>
        <authorList>
            <person name="Yu Y."/>
        </authorList>
    </citation>
    <scope>NUCLEOTIDE SEQUENCE [LARGE SCALE GENOMIC DNA]</scope>
    <source>
        <strain evidence="10 11">SM1922</strain>
    </source>
</reference>
<dbReference type="Pfam" id="PF00005">
    <property type="entry name" value="ABC_tran"/>
    <property type="match status" value="1"/>
</dbReference>
<feature type="domain" description="ABC transporter" evidence="9">
    <location>
        <begin position="24"/>
        <end position="258"/>
    </location>
</feature>
<dbReference type="InterPro" id="IPR030679">
    <property type="entry name" value="ABC_ATPase_HisP-typ"/>
</dbReference>
<dbReference type="CDD" id="cd03262">
    <property type="entry name" value="ABC_HisP_GlnQ"/>
    <property type="match status" value="1"/>
</dbReference>
<name>A0A558JDS0_9GAMM</name>
<organism evidence="10 11">
    <name type="scientific">Vreelandella titanicae</name>
    <dbReference type="NCBI Taxonomy" id="664683"/>
    <lineage>
        <taxon>Bacteria</taxon>
        <taxon>Pseudomonadati</taxon>
        <taxon>Pseudomonadota</taxon>
        <taxon>Gammaproteobacteria</taxon>
        <taxon>Oceanospirillales</taxon>
        <taxon>Halomonadaceae</taxon>
        <taxon>Vreelandella</taxon>
    </lineage>
</organism>
<dbReference type="InterPro" id="IPR050086">
    <property type="entry name" value="MetN_ABC_transporter-like"/>
</dbReference>
<comment type="similarity">
    <text evidence="2">Belongs to the ABC transporter superfamily.</text>
</comment>
<dbReference type="EMBL" id="VNFE01000001">
    <property type="protein sequence ID" value="TVU91786.1"/>
    <property type="molecule type" value="Genomic_DNA"/>
</dbReference>
<dbReference type="PIRSF" id="PIRSF039085">
    <property type="entry name" value="ABC_ATPase_HisP"/>
    <property type="match status" value="1"/>
</dbReference>
<keyword evidence="6 10" id="KW-0067">ATP-binding</keyword>
<keyword evidence="4" id="KW-1003">Cell membrane</keyword>
<dbReference type="FunFam" id="3.40.50.300:FF:000020">
    <property type="entry name" value="Amino acid ABC transporter ATP-binding component"/>
    <property type="match status" value="1"/>
</dbReference>
<evidence type="ECO:0000256" key="1">
    <source>
        <dbReference type="ARBA" id="ARBA00004417"/>
    </source>
</evidence>
<comment type="subcellular location">
    <subcellularLocation>
        <location evidence="1">Cell inner membrane</location>
        <topology evidence="1">Peripheral membrane protein</topology>
    </subcellularLocation>
</comment>
<evidence type="ECO:0000256" key="4">
    <source>
        <dbReference type="ARBA" id="ARBA00022475"/>
    </source>
</evidence>
<protein>
    <submittedName>
        <fullName evidence="10">Amino acid ABC transporter ATP-binding protein</fullName>
    </submittedName>
</protein>
<evidence type="ECO:0000256" key="6">
    <source>
        <dbReference type="ARBA" id="ARBA00022840"/>
    </source>
</evidence>
<accession>A0A558JDS0</accession>
<dbReference type="PANTHER" id="PTHR43166:SF9">
    <property type="entry name" value="GLUTAMATE_ASPARTATE IMPORT ATP-BINDING PROTEIN GLTL"/>
    <property type="match status" value="1"/>
</dbReference>
<dbReference type="Gene3D" id="3.40.50.300">
    <property type="entry name" value="P-loop containing nucleotide triphosphate hydrolases"/>
    <property type="match status" value="1"/>
</dbReference>